<evidence type="ECO:0000256" key="1">
    <source>
        <dbReference type="RuleBase" id="RU362063"/>
    </source>
</evidence>
<organism evidence="5 6">
    <name type="scientific">Candidatus Photodesmus blepharonis</name>
    <dbReference type="NCBI Taxonomy" id="1179155"/>
    <lineage>
        <taxon>Bacteria</taxon>
        <taxon>Pseudomonadati</taxon>
        <taxon>Pseudomonadota</taxon>
        <taxon>Gammaproteobacteria</taxon>
        <taxon>Vibrionales</taxon>
        <taxon>Vibrionaceae</taxon>
        <taxon>Candidatus Photodesmus</taxon>
    </lineage>
</organism>
<keyword evidence="1" id="KW-0574">Periplasm</keyword>
<keyword evidence="2" id="KW-0472">Membrane</keyword>
<dbReference type="GO" id="GO:0042597">
    <property type="term" value="C:periplasmic space"/>
    <property type="evidence" value="ECO:0007669"/>
    <property type="project" value="UniProtKB-SubCell"/>
</dbReference>
<dbReference type="EMBL" id="JGVK01000029">
    <property type="protein sequence ID" value="KEY90978.1"/>
    <property type="molecule type" value="Genomic_DNA"/>
</dbReference>
<keyword evidence="5" id="KW-0969">Cilium</keyword>
<evidence type="ECO:0000313" key="6">
    <source>
        <dbReference type="Proteomes" id="UP000053784"/>
    </source>
</evidence>
<accession>A0A084CME9</accession>
<keyword evidence="5" id="KW-0282">Flagellum</keyword>
<dbReference type="AlphaFoldDB" id="A0A084CME9"/>
<evidence type="ECO:0000259" key="4">
    <source>
        <dbReference type="Pfam" id="PF17656"/>
    </source>
</evidence>
<protein>
    <recommendedName>
        <fullName evidence="1">Flagella basal body P-ring formation protein FlgA</fullName>
    </recommendedName>
</protein>
<name>A0A084CME9_9GAMM</name>
<keyword evidence="1" id="KW-1005">Bacterial flagellum biogenesis</keyword>
<keyword evidence="5" id="KW-0966">Cell projection</keyword>
<keyword evidence="2" id="KW-0812">Transmembrane</keyword>
<dbReference type="Pfam" id="PF13144">
    <property type="entry name" value="ChapFlgA"/>
    <property type="match status" value="1"/>
</dbReference>
<dbReference type="PANTHER" id="PTHR36307:SF1">
    <property type="entry name" value="FLAGELLA BASAL BODY P-RING FORMATION PROTEIN FLGA"/>
    <property type="match status" value="1"/>
</dbReference>
<gene>
    <name evidence="5" type="primary">flgA</name>
    <name evidence="5" type="ORF">CF67_06019</name>
</gene>
<dbReference type="GO" id="GO:0044780">
    <property type="term" value="P:bacterial-type flagellum assembly"/>
    <property type="evidence" value="ECO:0007669"/>
    <property type="project" value="InterPro"/>
</dbReference>
<evidence type="ECO:0000313" key="5">
    <source>
        <dbReference type="EMBL" id="KEY90978.1"/>
    </source>
</evidence>
<evidence type="ECO:0000259" key="3">
    <source>
        <dbReference type="Pfam" id="PF13144"/>
    </source>
</evidence>
<comment type="subcellular location">
    <subcellularLocation>
        <location evidence="1">Periplasm</location>
    </subcellularLocation>
</comment>
<dbReference type="InterPro" id="IPR039246">
    <property type="entry name" value="Flagellar_FlgA"/>
</dbReference>
<comment type="caution">
    <text evidence="5">The sequence shown here is derived from an EMBL/GenBank/DDBJ whole genome shotgun (WGS) entry which is preliminary data.</text>
</comment>
<feature type="transmembrane region" description="Helical" evidence="2">
    <location>
        <begin position="21"/>
        <end position="38"/>
    </location>
</feature>
<feature type="domain" description="FlgA N-terminal" evidence="4">
    <location>
        <begin position="49"/>
        <end position="123"/>
    </location>
</feature>
<dbReference type="OrthoDB" id="5729023at2"/>
<sequence length="248" mass="28144">MIYSKSCWHSVTIIKCRTLYKYIYLYLSFLLLFLNFFAHSATNEQIQAIQQAAENYVINHIERSKKGKLDAKAASLDPRIFATDCPSPLSVYSPPLHTSSNNVTVLVQCKEDNWKAYIPVRIISYTPKIIATKLLYRGHIISSKDVRISMVNLHRFQQRGFSSLNMVIGAKIKRNLYKGNIIELKDICVVCRNQKITIKVVKKNITITVNGIAIADGVIDEQVKVKNTKSNRIIEGIVTGVKEVTVRL</sequence>
<reference evidence="5 6" key="1">
    <citation type="submission" date="2014-03" db="EMBL/GenBank/DDBJ databases">
        <title>Selection and divergence in the genomes of co-occurring obligate luminous symbionts with specific hosts.</title>
        <authorList>
            <person name="Hendry T.A."/>
            <person name="de Wet J.R."/>
            <person name="Dunlap P.V."/>
        </authorList>
    </citation>
    <scope>NUCLEOTIDE SEQUENCE [LARGE SCALE GENOMIC DNA]</scope>
    <source>
        <strain evidence="5 6">Ppalp.1</strain>
    </source>
</reference>
<dbReference type="Pfam" id="PF17656">
    <property type="entry name" value="ChapFlgA_N"/>
    <property type="match status" value="1"/>
</dbReference>
<dbReference type="PANTHER" id="PTHR36307">
    <property type="entry name" value="FLAGELLA BASAL BODY P-RING FORMATION PROTEIN FLGA"/>
    <property type="match status" value="1"/>
</dbReference>
<comment type="function">
    <text evidence="1">Involved in the assembly process of the P-ring formation. It may associate with FlgF on the rod constituting a structure essential for the P-ring assembly or may act as a modulator protein for the P-ring assembly.</text>
</comment>
<dbReference type="eggNOG" id="COG1261">
    <property type="taxonomic scope" value="Bacteria"/>
</dbReference>
<proteinExistence type="inferred from homology"/>
<feature type="domain" description="Flagella basal body P-ring formation protein FlgA SAF" evidence="3">
    <location>
        <begin position="129"/>
        <end position="246"/>
    </location>
</feature>
<dbReference type="CDD" id="cd11614">
    <property type="entry name" value="SAF_CpaB_FlgA_like"/>
    <property type="match status" value="1"/>
</dbReference>
<keyword evidence="6" id="KW-1185">Reference proteome</keyword>
<keyword evidence="2" id="KW-1133">Transmembrane helix</keyword>
<dbReference type="Gene3D" id="2.30.30.760">
    <property type="match status" value="1"/>
</dbReference>
<dbReference type="InterPro" id="IPR041231">
    <property type="entry name" value="FlgA_N"/>
</dbReference>
<dbReference type="Proteomes" id="UP000053784">
    <property type="component" value="Unassembled WGS sequence"/>
</dbReference>
<dbReference type="STRING" id="1179155.CF67_06019"/>
<dbReference type="InterPro" id="IPR017585">
    <property type="entry name" value="SAF_FlgA"/>
</dbReference>
<dbReference type="Gene3D" id="3.90.1210.10">
    <property type="entry name" value="Antifreeze-like/N-acetylneuraminic acid synthase C-terminal domain"/>
    <property type="match status" value="1"/>
</dbReference>
<dbReference type="NCBIfam" id="TIGR03170">
    <property type="entry name" value="flgA_cterm"/>
    <property type="match status" value="1"/>
</dbReference>
<evidence type="ECO:0000256" key="2">
    <source>
        <dbReference type="SAM" id="Phobius"/>
    </source>
</evidence>
<comment type="similarity">
    <text evidence="1">Belongs to the FlgA family.</text>
</comment>